<keyword evidence="2" id="KW-1133">Transmembrane helix</keyword>
<dbReference type="SUPFAM" id="SSF57845">
    <property type="entry name" value="B-box zinc-binding domain"/>
    <property type="match status" value="1"/>
</dbReference>
<evidence type="ECO:0000256" key="1">
    <source>
        <dbReference type="PROSITE-ProRule" id="PRU00024"/>
    </source>
</evidence>
<reference evidence="6" key="1">
    <citation type="submission" date="2012-12" db="EMBL/GenBank/DDBJ databases">
        <authorList>
            <person name="Hellsten U."/>
            <person name="Grimwood J."/>
            <person name="Chapman J.A."/>
            <person name="Shapiro H."/>
            <person name="Aerts A."/>
            <person name="Otillar R.P."/>
            <person name="Terry A.Y."/>
            <person name="Boore J.L."/>
            <person name="Simakov O."/>
            <person name="Marletaz F."/>
            <person name="Cho S.-J."/>
            <person name="Edsinger-Gonzales E."/>
            <person name="Havlak P."/>
            <person name="Kuo D.-H."/>
            <person name="Larsson T."/>
            <person name="Lv J."/>
            <person name="Arendt D."/>
            <person name="Savage R."/>
            <person name="Osoegawa K."/>
            <person name="de Jong P."/>
            <person name="Lindberg D.R."/>
            <person name="Seaver E.C."/>
            <person name="Weisblat D.A."/>
            <person name="Putnam N.H."/>
            <person name="Grigoriev I.V."/>
            <person name="Rokhsar D.S."/>
        </authorList>
    </citation>
    <scope>NUCLEOTIDE SEQUENCE</scope>
    <source>
        <strain evidence="6">I ESC-2004</strain>
    </source>
</reference>
<dbReference type="InterPro" id="IPR000315">
    <property type="entry name" value="Znf_B-box"/>
</dbReference>
<accession>R7U9V2</accession>
<evidence type="ECO:0000313" key="5">
    <source>
        <dbReference type="EnsemblMetazoa" id="CapteP198328"/>
    </source>
</evidence>
<dbReference type="AlphaFoldDB" id="R7U9V2"/>
<dbReference type="Gene3D" id="3.30.160.60">
    <property type="entry name" value="Classic Zinc Finger"/>
    <property type="match status" value="1"/>
</dbReference>
<gene>
    <name evidence="4" type="ORF">CAPTEDRAFT_198328</name>
</gene>
<keyword evidence="1" id="KW-0863">Zinc-finger</keyword>
<proteinExistence type="predicted"/>
<reference evidence="4 6" key="2">
    <citation type="journal article" date="2013" name="Nature">
        <title>Insights into bilaterian evolution from three spiralian genomes.</title>
        <authorList>
            <person name="Simakov O."/>
            <person name="Marletaz F."/>
            <person name="Cho S.J."/>
            <person name="Edsinger-Gonzales E."/>
            <person name="Havlak P."/>
            <person name="Hellsten U."/>
            <person name="Kuo D.H."/>
            <person name="Larsson T."/>
            <person name="Lv J."/>
            <person name="Arendt D."/>
            <person name="Savage R."/>
            <person name="Osoegawa K."/>
            <person name="de Jong P."/>
            <person name="Grimwood J."/>
            <person name="Chapman J.A."/>
            <person name="Shapiro H."/>
            <person name="Aerts A."/>
            <person name="Otillar R.P."/>
            <person name="Terry A.Y."/>
            <person name="Boore J.L."/>
            <person name="Grigoriev I.V."/>
            <person name="Lindberg D.R."/>
            <person name="Seaver E.C."/>
            <person name="Weisblat D.A."/>
            <person name="Putnam N.H."/>
            <person name="Rokhsar D.S."/>
        </authorList>
    </citation>
    <scope>NUCLEOTIDE SEQUENCE</scope>
    <source>
        <strain evidence="4 6">I ESC-2004</strain>
    </source>
</reference>
<sequence length="531" mass="60459">MVITITLDRADVKRVHINHSGFPETSQDLPPSEEFVSPRRKALKEVAPHAHRRPSVEESRDELDLKVVSARAYAKRMALDDDYVCLHHADSIVVLFCNTCDELVCAKCVSHGSTGARGLHKDHVYLDVQEAFDIKKEEFEKLLAKFKDQLINKKRRRQHLQSLIQCQKLEVLRKKTLVERRTRCLKETLTKKEKSLCKQLEDVMAPSLDAHADTYRNLDFEIAKQDSLIGSAESLMKMNTEKSVTFLKAMKELRQSVISGIESKTQEDKCGFVSLTHTLSKKTAARHPDLQRLSHLVSNFHRERRSFRHSFTLASEAPSTPHVLVDWCTIGSTSASIVWKYKKSEKISSFSLYYRSIGSYSEDDFIRIKINKFSGGRAMASVRHLQTESVTKLHLVSSNEFGHSKPVCFFVQTPGVSLTSAGISFNQPIMKPKWLKTLSDSAKVAAYVLAVLYVVLSIMFIVFRGFDCEDESLSMSSAYLTFLNSMHGGKIPLRHSCMLPSRLFRSPQEEPSISEWANRWLTYIRTHNLLS</sequence>
<dbReference type="STRING" id="283909.R7U9V2"/>
<dbReference type="EMBL" id="AMQN01001531">
    <property type="status" value="NOT_ANNOTATED_CDS"/>
    <property type="molecule type" value="Genomic_DNA"/>
</dbReference>
<keyword evidence="2" id="KW-0472">Membrane</keyword>
<protein>
    <recommendedName>
        <fullName evidence="3">B box-type domain-containing protein</fullName>
    </recommendedName>
</protein>
<evidence type="ECO:0000259" key="3">
    <source>
        <dbReference type="PROSITE" id="PS50119"/>
    </source>
</evidence>
<dbReference type="GO" id="GO:0008270">
    <property type="term" value="F:zinc ion binding"/>
    <property type="evidence" value="ECO:0007669"/>
    <property type="project" value="UniProtKB-KW"/>
</dbReference>
<keyword evidence="2" id="KW-0812">Transmembrane</keyword>
<dbReference type="EnsemblMetazoa" id="CapteT198328">
    <property type="protein sequence ID" value="CapteP198328"/>
    <property type="gene ID" value="CapteG198328"/>
</dbReference>
<evidence type="ECO:0000256" key="2">
    <source>
        <dbReference type="SAM" id="Phobius"/>
    </source>
</evidence>
<reference evidence="5" key="3">
    <citation type="submission" date="2015-06" db="UniProtKB">
        <authorList>
            <consortium name="EnsemblMetazoa"/>
        </authorList>
    </citation>
    <scope>IDENTIFICATION</scope>
</reference>
<dbReference type="HOGENOM" id="CLU_513136_0_0_1"/>
<name>R7U9V2_CAPTE</name>
<dbReference type="OrthoDB" id="9949315at2759"/>
<keyword evidence="6" id="KW-1185">Reference proteome</keyword>
<dbReference type="PANTHER" id="PTHR25462:SF296">
    <property type="entry name" value="MEIOTIC P26, ISOFORM F"/>
    <property type="match status" value="1"/>
</dbReference>
<dbReference type="Proteomes" id="UP000014760">
    <property type="component" value="Unassembled WGS sequence"/>
</dbReference>
<feature type="transmembrane region" description="Helical" evidence="2">
    <location>
        <begin position="444"/>
        <end position="466"/>
    </location>
</feature>
<evidence type="ECO:0000313" key="6">
    <source>
        <dbReference type="Proteomes" id="UP000014760"/>
    </source>
</evidence>
<keyword evidence="1" id="KW-0479">Metal-binding</keyword>
<feature type="domain" description="B box-type" evidence="3">
    <location>
        <begin position="80"/>
        <end position="128"/>
    </location>
</feature>
<dbReference type="PROSITE" id="PS50119">
    <property type="entry name" value="ZF_BBOX"/>
    <property type="match status" value="1"/>
</dbReference>
<dbReference type="EMBL" id="KB303456">
    <property type="protein sequence ID" value="ELU03140.1"/>
    <property type="molecule type" value="Genomic_DNA"/>
</dbReference>
<organism evidence="4">
    <name type="scientific">Capitella teleta</name>
    <name type="common">Polychaete worm</name>
    <dbReference type="NCBI Taxonomy" id="283909"/>
    <lineage>
        <taxon>Eukaryota</taxon>
        <taxon>Metazoa</taxon>
        <taxon>Spiralia</taxon>
        <taxon>Lophotrochozoa</taxon>
        <taxon>Annelida</taxon>
        <taxon>Polychaeta</taxon>
        <taxon>Sedentaria</taxon>
        <taxon>Scolecida</taxon>
        <taxon>Capitellidae</taxon>
        <taxon>Capitella</taxon>
    </lineage>
</organism>
<evidence type="ECO:0000313" key="4">
    <source>
        <dbReference type="EMBL" id="ELU03140.1"/>
    </source>
</evidence>
<keyword evidence="1" id="KW-0862">Zinc</keyword>
<dbReference type="InterPro" id="IPR047153">
    <property type="entry name" value="TRIM45/56/19-like"/>
</dbReference>
<dbReference type="PANTHER" id="PTHR25462">
    <property type="entry name" value="BONUS, ISOFORM C-RELATED"/>
    <property type="match status" value="1"/>
</dbReference>